<dbReference type="Gene3D" id="3.30.565.10">
    <property type="entry name" value="Histidine kinase-like ATPase, C-terminal domain"/>
    <property type="match status" value="1"/>
</dbReference>
<evidence type="ECO:0000256" key="3">
    <source>
        <dbReference type="ARBA" id="ARBA00012438"/>
    </source>
</evidence>
<proteinExistence type="predicted"/>
<dbReference type="GO" id="GO:0005886">
    <property type="term" value="C:plasma membrane"/>
    <property type="evidence" value="ECO:0007669"/>
    <property type="project" value="UniProtKB-SubCell"/>
</dbReference>
<dbReference type="SMART" id="SM00387">
    <property type="entry name" value="HATPase_c"/>
    <property type="match status" value="1"/>
</dbReference>
<keyword evidence="7" id="KW-0547">Nucleotide-binding</keyword>
<dbReference type="SUPFAM" id="SSF47384">
    <property type="entry name" value="Homodimeric domain of signal transducing histidine kinase"/>
    <property type="match status" value="1"/>
</dbReference>
<dbReference type="InterPro" id="IPR003594">
    <property type="entry name" value="HATPase_dom"/>
</dbReference>
<dbReference type="Pfam" id="PF00512">
    <property type="entry name" value="HisKA"/>
    <property type="match status" value="1"/>
</dbReference>
<evidence type="ECO:0000256" key="2">
    <source>
        <dbReference type="ARBA" id="ARBA00004236"/>
    </source>
</evidence>
<dbReference type="CDD" id="cd00082">
    <property type="entry name" value="HisKA"/>
    <property type="match status" value="1"/>
</dbReference>
<comment type="catalytic activity">
    <reaction evidence="1">
        <text>ATP + protein L-histidine = ADP + protein N-phospho-L-histidine.</text>
        <dbReference type="EC" id="2.7.13.3"/>
    </reaction>
</comment>
<dbReference type="InterPro" id="IPR005467">
    <property type="entry name" value="His_kinase_dom"/>
</dbReference>
<evidence type="ECO:0000256" key="9">
    <source>
        <dbReference type="ARBA" id="ARBA00022840"/>
    </source>
</evidence>
<dbReference type="InterPro" id="IPR036890">
    <property type="entry name" value="HATPase_C_sf"/>
</dbReference>
<dbReference type="Pfam" id="PF02518">
    <property type="entry name" value="HATPase_c"/>
    <property type="match status" value="1"/>
</dbReference>
<keyword evidence="4" id="KW-1003">Cell membrane</keyword>
<accession>E0XQE3</accession>
<name>E0XQE3_9DELT</name>
<evidence type="ECO:0000313" key="14">
    <source>
        <dbReference type="EMBL" id="ADI16634.1"/>
    </source>
</evidence>
<keyword evidence="5" id="KW-0597">Phosphoprotein</keyword>
<feature type="transmembrane region" description="Helical" evidence="12">
    <location>
        <begin position="36"/>
        <end position="59"/>
    </location>
</feature>
<sequence>MAPRKLNSLDRFLLRLLGRTRGPGGAVRDLHYMQEIFRFSISFTLLVIAPLGLLTTLALESIETETVANEVSRNERAKRIASRVQLELVETFERFELQLSPSLVANTVDINRLLDEVPALRGAYAFDADGGMVAPFTNPVELPVEDTLPMAWRKAMDRGLNLATRDNIPAAIDAYAEASTSTDVPSLVAEALLMRGQLLLQQNERAGLVVLDRLAQDRTSPRERRGFVVADLAALTYGLHLASKTGTPRVEGLAILERLVKDIHKRTWPSGLPNDGFVQRRALDVISPSLDPALRRLYETDLRRRLSLQFWSSTVFDELDRVRNRPVTAGTFTYVDEPKSLWVLGRAAETLWAFGFDHDALTKQLGRSIVETANEIDPDLTAALASSDAPFADVLARQSLAPILPELFVLVRPADPTALAQDRRRQRFARQFITLMAFIAAGLGALLAARLVLRELDEARQKADFAAIVSHELRSPITQIRLKGEALQLDLTVDDQDRQAHYDAIVAQAERLSRLVDNVLDFASIERGSKTYAIKSVALKPLLTLTARTMADEARAAGAPLRVNVPDHLPRVMCDRDAITQVVLNLISNAIKYGASGGVITLEAQLAPKGVRVAVADNGQGIPKESQDRIFEHYYRVASTSVRKKRGTGIGLTIVRYIVEAHGGNIGVTSSPGEGATFHFTLPLETPRGQGA</sequence>
<keyword evidence="12" id="KW-0812">Transmembrane</keyword>
<evidence type="ECO:0000256" key="7">
    <source>
        <dbReference type="ARBA" id="ARBA00022741"/>
    </source>
</evidence>
<organism evidence="14">
    <name type="scientific">uncultured delta proteobacterium HF0010_01J10</name>
    <dbReference type="NCBI Taxonomy" id="710820"/>
    <lineage>
        <taxon>Bacteria</taxon>
        <taxon>Deltaproteobacteria</taxon>
        <taxon>environmental samples</taxon>
    </lineage>
</organism>
<keyword evidence="9" id="KW-0067">ATP-binding</keyword>
<keyword evidence="11 12" id="KW-0472">Membrane</keyword>
<dbReference type="PANTHER" id="PTHR43711">
    <property type="entry name" value="TWO-COMPONENT HISTIDINE KINASE"/>
    <property type="match status" value="1"/>
</dbReference>
<dbReference type="SUPFAM" id="SSF55874">
    <property type="entry name" value="ATPase domain of HSP90 chaperone/DNA topoisomerase II/histidine kinase"/>
    <property type="match status" value="1"/>
</dbReference>
<dbReference type="Gene3D" id="1.10.287.130">
    <property type="match status" value="1"/>
</dbReference>
<evidence type="ECO:0000256" key="8">
    <source>
        <dbReference type="ARBA" id="ARBA00022777"/>
    </source>
</evidence>
<evidence type="ECO:0000256" key="4">
    <source>
        <dbReference type="ARBA" id="ARBA00022475"/>
    </source>
</evidence>
<feature type="domain" description="Histidine kinase" evidence="13">
    <location>
        <begin position="468"/>
        <end position="686"/>
    </location>
</feature>
<protein>
    <recommendedName>
        <fullName evidence="3">histidine kinase</fullName>
        <ecNumber evidence="3">2.7.13.3</ecNumber>
    </recommendedName>
</protein>
<dbReference type="GO" id="GO:0005524">
    <property type="term" value="F:ATP binding"/>
    <property type="evidence" value="ECO:0007669"/>
    <property type="project" value="UniProtKB-KW"/>
</dbReference>
<keyword evidence="10" id="KW-0902">Two-component regulatory system</keyword>
<dbReference type="InterPro" id="IPR036097">
    <property type="entry name" value="HisK_dim/P_sf"/>
</dbReference>
<dbReference type="InterPro" id="IPR003661">
    <property type="entry name" value="HisK_dim/P_dom"/>
</dbReference>
<dbReference type="EC" id="2.7.13.3" evidence="3"/>
<dbReference type="SMART" id="SM00388">
    <property type="entry name" value="HisKA"/>
    <property type="match status" value="1"/>
</dbReference>
<dbReference type="AlphaFoldDB" id="E0XQE3"/>
<dbReference type="PRINTS" id="PR00344">
    <property type="entry name" value="BCTRLSENSOR"/>
</dbReference>
<dbReference type="InterPro" id="IPR004358">
    <property type="entry name" value="Sig_transdc_His_kin-like_C"/>
</dbReference>
<evidence type="ECO:0000256" key="1">
    <source>
        <dbReference type="ARBA" id="ARBA00000085"/>
    </source>
</evidence>
<evidence type="ECO:0000256" key="12">
    <source>
        <dbReference type="SAM" id="Phobius"/>
    </source>
</evidence>
<evidence type="ECO:0000256" key="10">
    <source>
        <dbReference type="ARBA" id="ARBA00023012"/>
    </source>
</evidence>
<evidence type="ECO:0000256" key="5">
    <source>
        <dbReference type="ARBA" id="ARBA00022553"/>
    </source>
</evidence>
<reference evidence="14" key="1">
    <citation type="journal article" date="2011" name="Environ. Microbiol.">
        <title>Time-series analyses of Monterey Bay coastal microbial picoplankton using a 'genome proxy' microarray.</title>
        <authorList>
            <person name="Rich V.I."/>
            <person name="Pham V.D."/>
            <person name="Eppley J."/>
            <person name="Shi Y."/>
            <person name="DeLong E.F."/>
        </authorList>
    </citation>
    <scope>NUCLEOTIDE SEQUENCE</scope>
</reference>
<evidence type="ECO:0000256" key="6">
    <source>
        <dbReference type="ARBA" id="ARBA00022679"/>
    </source>
</evidence>
<dbReference type="PANTHER" id="PTHR43711:SF1">
    <property type="entry name" value="HISTIDINE KINASE 1"/>
    <property type="match status" value="1"/>
</dbReference>
<dbReference type="InterPro" id="IPR050736">
    <property type="entry name" value="Sensor_HK_Regulatory"/>
</dbReference>
<feature type="transmembrane region" description="Helical" evidence="12">
    <location>
        <begin position="432"/>
        <end position="453"/>
    </location>
</feature>
<comment type="subcellular location">
    <subcellularLocation>
        <location evidence="2">Cell membrane</location>
    </subcellularLocation>
</comment>
<keyword evidence="8 14" id="KW-0418">Kinase</keyword>
<keyword evidence="12" id="KW-1133">Transmembrane helix</keyword>
<evidence type="ECO:0000259" key="13">
    <source>
        <dbReference type="PROSITE" id="PS50109"/>
    </source>
</evidence>
<evidence type="ECO:0000256" key="11">
    <source>
        <dbReference type="ARBA" id="ARBA00023136"/>
    </source>
</evidence>
<dbReference type="GO" id="GO:0000155">
    <property type="term" value="F:phosphorelay sensor kinase activity"/>
    <property type="evidence" value="ECO:0007669"/>
    <property type="project" value="InterPro"/>
</dbReference>
<dbReference type="FunFam" id="3.30.565.10:FF:000023">
    <property type="entry name" value="PAS domain-containing sensor histidine kinase"/>
    <property type="match status" value="1"/>
</dbReference>
<dbReference type="PROSITE" id="PS50109">
    <property type="entry name" value="HIS_KIN"/>
    <property type="match status" value="1"/>
</dbReference>
<keyword evidence="6" id="KW-0808">Transferase</keyword>
<dbReference type="EMBL" id="GU474842">
    <property type="protein sequence ID" value="ADI16634.1"/>
    <property type="molecule type" value="Genomic_DNA"/>
</dbReference>
<dbReference type="CDD" id="cd00075">
    <property type="entry name" value="HATPase"/>
    <property type="match status" value="1"/>
</dbReference>